<dbReference type="InterPro" id="IPR038770">
    <property type="entry name" value="Na+/solute_symporter_sf"/>
</dbReference>
<evidence type="ECO:0000256" key="4">
    <source>
        <dbReference type="ARBA" id="ARBA00022989"/>
    </source>
</evidence>
<keyword evidence="9" id="KW-1185">Reference proteome</keyword>
<evidence type="ECO:0000256" key="2">
    <source>
        <dbReference type="ARBA" id="ARBA00007367"/>
    </source>
</evidence>
<dbReference type="InterPro" id="IPR051843">
    <property type="entry name" value="CPA1_transporter"/>
</dbReference>
<comment type="subcellular location">
    <subcellularLocation>
        <location evidence="1">Membrane</location>
        <topology evidence="1">Multi-pass membrane protein</topology>
    </subcellularLocation>
</comment>
<keyword evidence="3 6" id="KW-0812">Transmembrane</keyword>
<sequence>MSINDLTNAVQLSSTSYTDGYKQRSDGNPAEVAREQMNPLLNHISERNELSTTSNKSVIGTGKNENTILTEQADSSPDYKRSSVVKRIAENLAPANLCPQFNLPLRIATVILMLLLLWGVMFTIFQDAVLPQSKIFELTTVVILAYIAGWLVSLIRLPPLLGMLVTGILLRNIGSFHMVGSYATAVSTLRLVAMVVILIKAGLGLDSAALRRLSFVVTKLAFIPCLVEAATDAVVAHLVLGFPWLWGTLLGFVLGAVSPAVVVPSLLGLQEKGYGEDKGISTLVIAASSIDDIAAISGFGVVLGLIFSKGGDLMQQLVHGPIEVAIGLSFGVGWGILLMFFPHKDDLWVVGERTFLIGGGGLFAVLGSSLVGYSGAGPLGCIIAAFVACSGWKLQGWSSNFNPVADIYGDIWKVFQPVLFGLIGTEIDLSQLEENTVLYGLCILAVGLMLRLLASCFATMGGTLNPREILFVAIAWFPKATVQVTMYGLSKTP</sequence>
<dbReference type="GO" id="GO:0015297">
    <property type="term" value="F:antiporter activity"/>
    <property type="evidence" value="ECO:0007669"/>
    <property type="project" value="InterPro"/>
</dbReference>
<dbReference type="PANTHER" id="PTHR31102">
    <property type="match status" value="1"/>
</dbReference>
<name>A0A2J7QB17_9NEOP</name>
<feature type="transmembrane region" description="Helical" evidence="6">
    <location>
        <begin position="175"/>
        <end position="199"/>
    </location>
</feature>
<comment type="similarity">
    <text evidence="2">Belongs to the monovalent cation:proton antiporter 1 (CPA1) transporter (TC 2.A.36) family.</text>
</comment>
<feature type="transmembrane region" description="Helical" evidence="6">
    <location>
        <begin position="103"/>
        <end position="123"/>
    </location>
</feature>
<feature type="transmembrane region" description="Helical" evidence="6">
    <location>
        <begin position="246"/>
        <end position="269"/>
    </location>
</feature>
<comment type="caution">
    <text evidence="8">The sequence shown here is derived from an EMBL/GenBank/DDBJ whole genome shotgun (WGS) entry which is preliminary data.</text>
</comment>
<evidence type="ECO:0000256" key="3">
    <source>
        <dbReference type="ARBA" id="ARBA00022692"/>
    </source>
</evidence>
<feature type="transmembrane region" description="Helical" evidence="6">
    <location>
        <begin position="135"/>
        <end position="155"/>
    </location>
</feature>
<evidence type="ECO:0000256" key="1">
    <source>
        <dbReference type="ARBA" id="ARBA00004141"/>
    </source>
</evidence>
<dbReference type="GO" id="GO:0016020">
    <property type="term" value="C:membrane"/>
    <property type="evidence" value="ECO:0007669"/>
    <property type="project" value="UniProtKB-SubCell"/>
</dbReference>
<gene>
    <name evidence="8" type="ORF">B7P43_G12371</name>
</gene>
<proteinExistence type="inferred from homology"/>
<feature type="domain" description="Cation/H+ exchanger transmembrane" evidence="7">
    <location>
        <begin position="143"/>
        <end position="485"/>
    </location>
</feature>
<evidence type="ECO:0000313" key="9">
    <source>
        <dbReference type="Proteomes" id="UP000235965"/>
    </source>
</evidence>
<dbReference type="EMBL" id="NEVH01016304">
    <property type="protein sequence ID" value="PNF25772.1"/>
    <property type="molecule type" value="Genomic_DNA"/>
</dbReference>
<keyword evidence="4 6" id="KW-1133">Transmembrane helix</keyword>
<evidence type="ECO:0000256" key="5">
    <source>
        <dbReference type="ARBA" id="ARBA00023136"/>
    </source>
</evidence>
<dbReference type="InterPro" id="IPR006153">
    <property type="entry name" value="Cation/H_exchanger_TM"/>
</dbReference>
<dbReference type="GO" id="GO:1902600">
    <property type="term" value="P:proton transmembrane transport"/>
    <property type="evidence" value="ECO:0007669"/>
    <property type="project" value="InterPro"/>
</dbReference>
<evidence type="ECO:0000259" key="7">
    <source>
        <dbReference type="Pfam" id="PF00999"/>
    </source>
</evidence>
<dbReference type="OrthoDB" id="423807at2759"/>
<dbReference type="Pfam" id="PF00999">
    <property type="entry name" value="Na_H_Exchanger"/>
    <property type="match status" value="1"/>
</dbReference>
<feature type="transmembrane region" description="Helical" evidence="6">
    <location>
        <begin position="362"/>
        <end position="388"/>
    </location>
</feature>
<feature type="transmembrane region" description="Helical" evidence="6">
    <location>
        <begin position="281"/>
        <end position="307"/>
    </location>
</feature>
<evidence type="ECO:0000256" key="6">
    <source>
        <dbReference type="SAM" id="Phobius"/>
    </source>
</evidence>
<dbReference type="AlphaFoldDB" id="A0A2J7QB17"/>
<dbReference type="Gene3D" id="1.20.1530.20">
    <property type="match status" value="1"/>
</dbReference>
<dbReference type="Proteomes" id="UP000235965">
    <property type="component" value="Unassembled WGS sequence"/>
</dbReference>
<evidence type="ECO:0000313" key="8">
    <source>
        <dbReference type="EMBL" id="PNF25772.1"/>
    </source>
</evidence>
<dbReference type="PANTHER" id="PTHR31102:SF1">
    <property type="entry name" value="CATION_H+ EXCHANGER DOMAIN-CONTAINING PROTEIN"/>
    <property type="match status" value="1"/>
</dbReference>
<accession>A0A2J7QB17</accession>
<protein>
    <recommendedName>
        <fullName evidence="7">Cation/H+ exchanger transmembrane domain-containing protein</fullName>
    </recommendedName>
</protein>
<feature type="transmembrane region" description="Helical" evidence="6">
    <location>
        <begin position="437"/>
        <end position="457"/>
    </location>
</feature>
<reference evidence="8 9" key="1">
    <citation type="submission" date="2017-12" db="EMBL/GenBank/DDBJ databases">
        <title>Hemimetabolous genomes reveal molecular basis of termite eusociality.</title>
        <authorList>
            <person name="Harrison M.C."/>
            <person name="Jongepier E."/>
            <person name="Robertson H.M."/>
            <person name="Arning N."/>
            <person name="Bitard-Feildel T."/>
            <person name="Chao H."/>
            <person name="Childers C.P."/>
            <person name="Dinh H."/>
            <person name="Doddapaneni H."/>
            <person name="Dugan S."/>
            <person name="Gowin J."/>
            <person name="Greiner C."/>
            <person name="Han Y."/>
            <person name="Hu H."/>
            <person name="Hughes D.S.T."/>
            <person name="Huylmans A.-K."/>
            <person name="Kemena C."/>
            <person name="Kremer L.P.M."/>
            <person name="Lee S.L."/>
            <person name="Lopez-Ezquerra A."/>
            <person name="Mallet L."/>
            <person name="Monroy-Kuhn J.M."/>
            <person name="Moser A."/>
            <person name="Murali S.C."/>
            <person name="Muzny D.M."/>
            <person name="Otani S."/>
            <person name="Piulachs M.-D."/>
            <person name="Poelchau M."/>
            <person name="Qu J."/>
            <person name="Schaub F."/>
            <person name="Wada-Katsumata A."/>
            <person name="Worley K.C."/>
            <person name="Xie Q."/>
            <person name="Ylla G."/>
            <person name="Poulsen M."/>
            <person name="Gibbs R.A."/>
            <person name="Schal C."/>
            <person name="Richards S."/>
            <person name="Belles X."/>
            <person name="Korb J."/>
            <person name="Bornberg-Bauer E."/>
        </authorList>
    </citation>
    <scope>NUCLEOTIDE SEQUENCE [LARGE SCALE GENOMIC DNA]</scope>
    <source>
        <tissue evidence="8">Whole body</tissue>
    </source>
</reference>
<keyword evidence="5 6" id="KW-0472">Membrane</keyword>
<feature type="transmembrane region" description="Helical" evidence="6">
    <location>
        <begin position="319"/>
        <end position="341"/>
    </location>
</feature>
<organism evidence="8 9">
    <name type="scientific">Cryptotermes secundus</name>
    <dbReference type="NCBI Taxonomy" id="105785"/>
    <lineage>
        <taxon>Eukaryota</taxon>
        <taxon>Metazoa</taxon>
        <taxon>Ecdysozoa</taxon>
        <taxon>Arthropoda</taxon>
        <taxon>Hexapoda</taxon>
        <taxon>Insecta</taxon>
        <taxon>Pterygota</taxon>
        <taxon>Neoptera</taxon>
        <taxon>Polyneoptera</taxon>
        <taxon>Dictyoptera</taxon>
        <taxon>Blattodea</taxon>
        <taxon>Blattoidea</taxon>
        <taxon>Termitoidae</taxon>
        <taxon>Kalotermitidae</taxon>
        <taxon>Cryptotermitinae</taxon>
        <taxon>Cryptotermes</taxon>
    </lineage>
</organism>